<dbReference type="AlphaFoldDB" id="A0A6S6SBQ3"/>
<dbReference type="InterPro" id="IPR012340">
    <property type="entry name" value="NA-bd_OB-fold"/>
</dbReference>
<name>A0A6S6SBQ3_9BACT</name>
<dbReference type="InterPro" id="IPR054561">
    <property type="entry name" value="RNR_OB1_N"/>
</dbReference>
<gene>
    <name evidence="2" type="ORF">HELGO_WM32456</name>
</gene>
<proteinExistence type="predicted"/>
<organism evidence="2">
    <name type="scientific">uncultured Sulfurovum sp</name>
    <dbReference type="NCBI Taxonomy" id="269237"/>
    <lineage>
        <taxon>Bacteria</taxon>
        <taxon>Pseudomonadati</taxon>
        <taxon>Campylobacterota</taxon>
        <taxon>Epsilonproteobacteria</taxon>
        <taxon>Campylobacterales</taxon>
        <taxon>Sulfurovaceae</taxon>
        <taxon>Sulfurovum</taxon>
        <taxon>environmental samples</taxon>
    </lineage>
</organism>
<accession>A0A6S6SBQ3</accession>
<sequence>MSPFAIQLINGFIETDLELEDKNAFQALQQLGAIEEVDGLWKLKSLFRVGQLYVNKEGRGFVEAQNKEQKDLIVEAQDMGEANPGDDVVVKRIIARRGRASAKVQLIVRKAHVFQIVYTNRNE</sequence>
<dbReference type="SUPFAM" id="SSF50249">
    <property type="entry name" value="Nucleic acid-binding proteins"/>
    <property type="match status" value="1"/>
</dbReference>
<dbReference type="Gene3D" id="2.40.50.140">
    <property type="entry name" value="Nucleic acid-binding proteins"/>
    <property type="match status" value="1"/>
</dbReference>
<dbReference type="EMBL" id="CACVAZ010000027">
    <property type="protein sequence ID" value="CAA6805823.1"/>
    <property type="molecule type" value="Genomic_DNA"/>
</dbReference>
<evidence type="ECO:0000313" key="2">
    <source>
        <dbReference type="EMBL" id="CAA6805823.1"/>
    </source>
</evidence>
<feature type="domain" description="Ribonuclease R first OB" evidence="1">
    <location>
        <begin position="4"/>
        <end position="103"/>
    </location>
</feature>
<protein>
    <submittedName>
        <fullName evidence="2">3'-to-5' exoribonuclease RNase R</fullName>
    </submittedName>
</protein>
<feature type="non-terminal residue" evidence="2">
    <location>
        <position position="123"/>
    </location>
</feature>
<reference evidence="2" key="1">
    <citation type="submission" date="2020-01" db="EMBL/GenBank/DDBJ databases">
        <authorList>
            <person name="Meier V. D."/>
            <person name="Meier V D."/>
        </authorList>
    </citation>
    <scope>NUCLEOTIDE SEQUENCE</scope>
    <source>
        <strain evidence="2">HLG_WM_MAG_02</strain>
    </source>
</reference>
<dbReference type="Pfam" id="PF22896">
    <property type="entry name" value="OB_RNR_1st"/>
    <property type="match status" value="1"/>
</dbReference>
<evidence type="ECO:0000259" key="1">
    <source>
        <dbReference type="Pfam" id="PF22896"/>
    </source>
</evidence>